<name>A0A0P0WC42_ORYSJ</name>
<dbReference type="EMBL" id="AP014960">
    <property type="protein sequence ID" value="BAS90018.1"/>
    <property type="molecule type" value="Genomic_DNA"/>
</dbReference>
<evidence type="ECO:0000256" key="1">
    <source>
        <dbReference type="SAM" id="MobiDB-lite"/>
    </source>
</evidence>
<dbReference type="InParanoid" id="A0A0P0WC42"/>
<feature type="region of interest" description="Disordered" evidence="1">
    <location>
        <begin position="1"/>
        <end position="95"/>
    </location>
</feature>
<reference evidence="2 3" key="3">
    <citation type="journal article" date="2013" name="Rice">
        <title>Improvement of the Oryza sativa Nipponbare reference genome using next generation sequence and optical map data.</title>
        <authorList>
            <person name="Kawahara Y."/>
            <person name="de la Bastide M."/>
            <person name="Hamilton J.P."/>
            <person name="Kanamori H."/>
            <person name="McCombie W.R."/>
            <person name="Ouyang S."/>
            <person name="Schwartz D.C."/>
            <person name="Tanaka T."/>
            <person name="Wu J."/>
            <person name="Zhou S."/>
            <person name="Childs K.L."/>
            <person name="Davidson R.M."/>
            <person name="Lin H."/>
            <person name="Quesada-Ocampo L."/>
            <person name="Vaillancourt B."/>
            <person name="Sakai H."/>
            <person name="Lee S.S."/>
            <person name="Kim J."/>
            <person name="Numa H."/>
            <person name="Itoh T."/>
            <person name="Buell C.R."/>
            <person name="Matsumoto T."/>
        </authorList>
    </citation>
    <scope>NUCLEOTIDE SEQUENCE [LARGE SCALE GENOMIC DNA]</scope>
    <source>
        <strain evidence="3">cv. Nipponbare</strain>
    </source>
</reference>
<feature type="compositionally biased region" description="Basic and acidic residues" evidence="1">
    <location>
        <begin position="26"/>
        <end position="65"/>
    </location>
</feature>
<accession>A0A0P0WC42</accession>
<sequence length="127" mass="13407">MSEIGATSPPPRSTDPVALDLSPSLDQREREREGEGGRKESNKKDEGGEQRFPHGAYRDTADEPHVLALPLPPGDRIRRQGGRGYPNPASTVYPPPELASRWQGGGAAIWLGARRVVGGGGGCGGVV</sequence>
<protein>
    <submittedName>
        <fullName evidence="2">Os04g0508950 protein</fullName>
    </submittedName>
</protein>
<evidence type="ECO:0000313" key="2">
    <source>
        <dbReference type="EMBL" id="BAS90018.1"/>
    </source>
</evidence>
<reference evidence="2 3" key="2">
    <citation type="journal article" date="2013" name="Plant Cell Physiol.">
        <title>Rice Annotation Project Database (RAP-DB): an integrative and interactive database for rice genomics.</title>
        <authorList>
            <person name="Sakai H."/>
            <person name="Lee S.S."/>
            <person name="Tanaka T."/>
            <person name="Numa H."/>
            <person name="Kim J."/>
            <person name="Kawahara Y."/>
            <person name="Wakimoto H."/>
            <person name="Yang C.C."/>
            <person name="Iwamoto M."/>
            <person name="Abe T."/>
            <person name="Yamada Y."/>
            <person name="Muto A."/>
            <person name="Inokuchi H."/>
            <person name="Ikemura T."/>
            <person name="Matsumoto T."/>
            <person name="Sasaki T."/>
            <person name="Itoh T."/>
        </authorList>
    </citation>
    <scope>NUCLEOTIDE SEQUENCE [LARGE SCALE GENOMIC DNA]</scope>
    <source>
        <strain evidence="3">cv. Nipponbare</strain>
    </source>
</reference>
<gene>
    <name evidence="2" type="ordered locus">Os04g0508950</name>
    <name evidence="2" type="ORF">OSNPB_040508950</name>
</gene>
<reference evidence="3" key="1">
    <citation type="journal article" date="2005" name="Nature">
        <title>The map-based sequence of the rice genome.</title>
        <authorList>
            <consortium name="International rice genome sequencing project (IRGSP)"/>
            <person name="Matsumoto T."/>
            <person name="Wu J."/>
            <person name="Kanamori H."/>
            <person name="Katayose Y."/>
            <person name="Fujisawa M."/>
            <person name="Namiki N."/>
            <person name="Mizuno H."/>
            <person name="Yamamoto K."/>
            <person name="Antonio B.A."/>
            <person name="Baba T."/>
            <person name="Sakata K."/>
            <person name="Nagamura Y."/>
            <person name="Aoki H."/>
            <person name="Arikawa K."/>
            <person name="Arita K."/>
            <person name="Bito T."/>
            <person name="Chiden Y."/>
            <person name="Fujitsuka N."/>
            <person name="Fukunaka R."/>
            <person name="Hamada M."/>
            <person name="Harada C."/>
            <person name="Hayashi A."/>
            <person name="Hijishita S."/>
            <person name="Honda M."/>
            <person name="Hosokawa S."/>
            <person name="Ichikawa Y."/>
            <person name="Idonuma A."/>
            <person name="Iijima M."/>
            <person name="Ikeda M."/>
            <person name="Ikeno M."/>
            <person name="Ito K."/>
            <person name="Ito S."/>
            <person name="Ito T."/>
            <person name="Ito Y."/>
            <person name="Ito Y."/>
            <person name="Iwabuchi A."/>
            <person name="Kamiya K."/>
            <person name="Karasawa W."/>
            <person name="Kurita K."/>
            <person name="Katagiri S."/>
            <person name="Kikuta A."/>
            <person name="Kobayashi H."/>
            <person name="Kobayashi N."/>
            <person name="Machita K."/>
            <person name="Maehara T."/>
            <person name="Masukawa M."/>
            <person name="Mizubayashi T."/>
            <person name="Mukai Y."/>
            <person name="Nagasaki H."/>
            <person name="Nagata Y."/>
            <person name="Naito S."/>
            <person name="Nakashima M."/>
            <person name="Nakama Y."/>
            <person name="Nakamichi Y."/>
            <person name="Nakamura M."/>
            <person name="Meguro A."/>
            <person name="Negishi M."/>
            <person name="Ohta I."/>
            <person name="Ohta T."/>
            <person name="Okamoto M."/>
            <person name="Ono N."/>
            <person name="Saji S."/>
            <person name="Sakaguchi M."/>
            <person name="Sakai K."/>
            <person name="Shibata M."/>
            <person name="Shimokawa T."/>
            <person name="Song J."/>
            <person name="Takazaki Y."/>
            <person name="Terasawa K."/>
            <person name="Tsugane M."/>
            <person name="Tsuji K."/>
            <person name="Ueda S."/>
            <person name="Waki K."/>
            <person name="Yamagata H."/>
            <person name="Yamamoto M."/>
            <person name="Yamamoto S."/>
            <person name="Yamane H."/>
            <person name="Yoshiki S."/>
            <person name="Yoshihara R."/>
            <person name="Yukawa K."/>
            <person name="Zhong H."/>
            <person name="Yano M."/>
            <person name="Yuan Q."/>
            <person name="Ouyang S."/>
            <person name="Liu J."/>
            <person name="Jones K.M."/>
            <person name="Gansberger K."/>
            <person name="Moffat K."/>
            <person name="Hill J."/>
            <person name="Bera J."/>
            <person name="Fadrosh D."/>
            <person name="Jin S."/>
            <person name="Johri S."/>
            <person name="Kim M."/>
            <person name="Overton L."/>
            <person name="Reardon M."/>
            <person name="Tsitrin T."/>
            <person name="Vuong H."/>
            <person name="Weaver B."/>
            <person name="Ciecko A."/>
            <person name="Tallon L."/>
            <person name="Jackson J."/>
            <person name="Pai G."/>
            <person name="Aken S.V."/>
            <person name="Utterback T."/>
            <person name="Reidmuller S."/>
            <person name="Feldblyum T."/>
            <person name="Hsiao J."/>
            <person name="Zismann V."/>
            <person name="Iobst S."/>
            <person name="de Vazeille A.R."/>
            <person name="Buell C.R."/>
            <person name="Ying K."/>
            <person name="Li Y."/>
            <person name="Lu T."/>
            <person name="Huang Y."/>
            <person name="Zhao Q."/>
            <person name="Feng Q."/>
            <person name="Zhang L."/>
            <person name="Zhu J."/>
            <person name="Weng Q."/>
            <person name="Mu J."/>
            <person name="Lu Y."/>
            <person name="Fan D."/>
            <person name="Liu Y."/>
            <person name="Guan J."/>
            <person name="Zhang Y."/>
            <person name="Yu S."/>
            <person name="Liu X."/>
            <person name="Zhang Y."/>
            <person name="Hong G."/>
            <person name="Han B."/>
            <person name="Choisne N."/>
            <person name="Demange N."/>
            <person name="Orjeda G."/>
            <person name="Samain S."/>
            <person name="Cattolico L."/>
            <person name="Pelletier E."/>
            <person name="Couloux A."/>
            <person name="Segurens B."/>
            <person name="Wincker P."/>
            <person name="D'Hont A."/>
            <person name="Scarpelli C."/>
            <person name="Weissenbach J."/>
            <person name="Salanoubat M."/>
            <person name="Quetier F."/>
            <person name="Yu Y."/>
            <person name="Kim H.R."/>
            <person name="Rambo T."/>
            <person name="Currie J."/>
            <person name="Collura K."/>
            <person name="Luo M."/>
            <person name="Yang T."/>
            <person name="Ammiraju J.S.S."/>
            <person name="Engler F."/>
            <person name="Soderlund C."/>
            <person name="Wing R.A."/>
            <person name="Palmer L.E."/>
            <person name="de la Bastide M."/>
            <person name="Spiegel L."/>
            <person name="Nascimento L."/>
            <person name="Zutavern T."/>
            <person name="O'Shaughnessy A."/>
            <person name="Dike S."/>
            <person name="Dedhia N."/>
            <person name="Preston R."/>
            <person name="Balija V."/>
            <person name="McCombie W.R."/>
            <person name="Chow T."/>
            <person name="Chen H."/>
            <person name="Chung M."/>
            <person name="Chen C."/>
            <person name="Shaw J."/>
            <person name="Wu H."/>
            <person name="Hsiao K."/>
            <person name="Chao Y."/>
            <person name="Chu M."/>
            <person name="Cheng C."/>
            <person name="Hour A."/>
            <person name="Lee P."/>
            <person name="Lin S."/>
            <person name="Lin Y."/>
            <person name="Liou J."/>
            <person name="Liu S."/>
            <person name="Hsing Y."/>
            <person name="Raghuvanshi S."/>
            <person name="Mohanty A."/>
            <person name="Bharti A.K."/>
            <person name="Gaur A."/>
            <person name="Gupta V."/>
            <person name="Kumar D."/>
            <person name="Ravi V."/>
            <person name="Vij S."/>
            <person name="Kapur A."/>
            <person name="Khurana P."/>
            <person name="Khurana P."/>
            <person name="Khurana J.P."/>
            <person name="Tyagi A.K."/>
            <person name="Gaikwad K."/>
            <person name="Singh A."/>
            <person name="Dalal V."/>
            <person name="Srivastava S."/>
            <person name="Dixit A."/>
            <person name="Pal A.K."/>
            <person name="Ghazi I.A."/>
            <person name="Yadav M."/>
            <person name="Pandit A."/>
            <person name="Bhargava A."/>
            <person name="Sureshbabu K."/>
            <person name="Batra K."/>
            <person name="Sharma T.R."/>
            <person name="Mohapatra T."/>
            <person name="Singh N.K."/>
            <person name="Messing J."/>
            <person name="Nelson A.B."/>
            <person name="Fuks G."/>
            <person name="Kavchok S."/>
            <person name="Keizer G."/>
            <person name="Linton E."/>
            <person name="Llaca V."/>
            <person name="Song R."/>
            <person name="Tanyolac B."/>
            <person name="Young S."/>
            <person name="Ho-Il K."/>
            <person name="Hahn J.H."/>
            <person name="Sangsakoo G."/>
            <person name="Vanavichit A."/>
            <person name="de Mattos Luiz.A.T."/>
            <person name="Zimmer P.D."/>
            <person name="Malone G."/>
            <person name="Dellagostin O."/>
            <person name="de Oliveira A.C."/>
            <person name="Bevan M."/>
            <person name="Bancroft I."/>
            <person name="Minx P."/>
            <person name="Cordum H."/>
            <person name="Wilson R."/>
            <person name="Cheng Z."/>
            <person name="Jin W."/>
            <person name="Jiang J."/>
            <person name="Leong S.A."/>
            <person name="Iwama H."/>
            <person name="Gojobori T."/>
            <person name="Itoh T."/>
            <person name="Niimura Y."/>
            <person name="Fujii Y."/>
            <person name="Habara T."/>
            <person name="Sakai H."/>
            <person name="Sato Y."/>
            <person name="Wilson G."/>
            <person name="Kumar K."/>
            <person name="McCouch S."/>
            <person name="Juretic N."/>
            <person name="Hoen D."/>
            <person name="Wright S."/>
            <person name="Bruskiewich R."/>
            <person name="Bureau T."/>
            <person name="Miyao A."/>
            <person name="Hirochika H."/>
            <person name="Nishikawa T."/>
            <person name="Kadowaki K."/>
            <person name="Sugiura M."/>
            <person name="Burr B."/>
            <person name="Sasaki T."/>
        </authorList>
    </citation>
    <scope>NUCLEOTIDE SEQUENCE [LARGE SCALE GENOMIC DNA]</scope>
    <source>
        <strain evidence="3">cv. Nipponbare</strain>
    </source>
</reference>
<dbReference type="PaxDb" id="39947-A0A0P0WC42"/>
<evidence type="ECO:0000313" key="3">
    <source>
        <dbReference type="Proteomes" id="UP000059680"/>
    </source>
</evidence>
<keyword evidence="3" id="KW-1185">Reference proteome</keyword>
<dbReference type="Proteomes" id="UP000059680">
    <property type="component" value="Chromosome 4"/>
</dbReference>
<organism evidence="2 3">
    <name type="scientific">Oryza sativa subsp. japonica</name>
    <name type="common">Rice</name>
    <dbReference type="NCBI Taxonomy" id="39947"/>
    <lineage>
        <taxon>Eukaryota</taxon>
        <taxon>Viridiplantae</taxon>
        <taxon>Streptophyta</taxon>
        <taxon>Embryophyta</taxon>
        <taxon>Tracheophyta</taxon>
        <taxon>Spermatophyta</taxon>
        <taxon>Magnoliopsida</taxon>
        <taxon>Liliopsida</taxon>
        <taxon>Poales</taxon>
        <taxon>Poaceae</taxon>
        <taxon>BOP clade</taxon>
        <taxon>Oryzoideae</taxon>
        <taxon>Oryzeae</taxon>
        <taxon>Oryzinae</taxon>
        <taxon>Oryza</taxon>
        <taxon>Oryza sativa</taxon>
    </lineage>
</organism>
<proteinExistence type="predicted"/>
<dbReference type="AlphaFoldDB" id="A0A0P0WC42"/>